<name>A0AAJ5T993_STRSA</name>
<gene>
    <name evidence="2" type="ORF">NCTC10904_00148</name>
</gene>
<dbReference type="PROSITE" id="PS51186">
    <property type="entry name" value="GNAT"/>
    <property type="match status" value="1"/>
</dbReference>
<dbReference type="Gene3D" id="3.40.630.30">
    <property type="match status" value="1"/>
</dbReference>
<dbReference type="GO" id="GO:0016747">
    <property type="term" value="F:acyltransferase activity, transferring groups other than amino-acyl groups"/>
    <property type="evidence" value="ECO:0007669"/>
    <property type="project" value="InterPro"/>
</dbReference>
<evidence type="ECO:0000313" key="2">
    <source>
        <dbReference type="EMBL" id="VDY69623.1"/>
    </source>
</evidence>
<dbReference type="SUPFAM" id="SSF55729">
    <property type="entry name" value="Acyl-CoA N-acyltransferases (Nat)"/>
    <property type="match status" value="1"/>
</dbReference>
<keyword evidence="2" id="KW-0808">Transferase</keyword>
<sequence>MELRRPTLEDKDAILEMIAEFDAAKSYMHGGMGSAWKQAKDYEDWLKIVEQQEDAANLPVGWVPAIKFLSFDETGLALGFLALRLSLNEKLFVEGGHIGYSIRPSQRRKGLAKLQLELGLAEARKQGLERVLITCDEDNEASRRTILSAGGVYENTIDRSQRYWIELDGEVS</sequence>
<evidence type="ECO:0000259" key="1">
    <source>
        <dbReference type="PROSITE" id="PS51186"/>
    </source>
</evidence>
<accession>A0AAJ5T993</accession>
<feature type="domain" description="N-acetyltransferase" evidence="1">
    <location>
        <begin position="1"/>
        <end position="170"/>
    </location>
</feature>
<protein>
    <submittedName>
        <fullName evidence="2">Acetyl transferase</fullName>
    </submittedName>
</protein>
<dbReference type="InterPro" id="IPR000182">
    <property type="entry name" value="GNAT_dom"/>
</dbReference>
<dbReference type="Pfam" id="PF13302">
    <property type="entry name" value="Acetyltransf_3"/>
    <property type="match status" value="1"/>
</dbReference>
<dbReference type="AlphaFoldDB" id="A0AAJ5T993"/>
<evidence type="ECO:0000313" key="3">
    <source>
        <dbReference type="Proteomes" id="UP000266918"/>
    </source>
</evidence>
<dbReference type="PANTHER" id="PTHR39173">
    <property type="entry name" value="ACETYLTRANSFERASE"/>
    <property type="match status" value="1"/>
</dbReference>
<organism evidence="2 3">
    <name type="scientific">Streptococcus sanguinis</name>
    <dbReference type="NCBI Taxonomy" id="1305"/>
    <lineage>
        <taxon>Bacteria</taxon>
        <taxon>Bacillati</taxon>
        <taxon>Bacillota</taxon>
        <taxon>Bacilli</taxon>
        <taxon>Lactobacillales</taxon>
        <taxon>Streptococcaceae</taxon>
        <taxon>Streptococcus</taxon>
    </lineage>
</organism>
<reference evidence="2 3" key="1">
    <citation type="submission" date="2018-12" db="EMBL/GenBank/DDBJ databases">
        <authorList>
            <consortium name="Pathogen Informatics"/>
        </authorList>
    </citation>
    <scope>NUCLEOTIDE SEQUENCE [LARGE SCALE GENOMIC DNA]</scope>
    <source>
        <strain evidence="3">NCTC 10904</strain>
    </source>
</reference>
<dbReference type="EMBL" id="LR134002">
    <property type="protein sequence ID" value="VDY69623.1"/>
    <property type="molecule type" value="Genomic_DNA"/>
</dbReference>
<dbReference type="InterPro" id="IPR016181">
    <property type="entry name" value="Acyl_CoA_acyltransferase"/>
</dbReference>
<dbReference type="Proteomes" id="UP000266918">
    <property type="component" value="Chromosome"/>
</dbReference>
<proteinExistence type="predicted"/>
<dbReference type="RefSeq" id="WP_125330736.1">
    <property type="nucleotide sequence ID" value="NZ_CP076611.1"/>
</dbReference>
<dbReference type="PANTHER" id="PTHR39173:SF1">
    <property type="entry name" value="ACETYLTRANSFERASE"/>
    <property type="match status" value="1"/>
</dbReference>